<dbReference type="PANTHER" id="PTHR43359">
    <property type="entry name" value="FORMATE HYDROGENLYASE SUBUNIT 4"/>
    <property type="match status" value="1"/>
</dbReference>
<evidence type="ECO:0000256" key="2">
    <source>
        <dbReference type="ARBA" id="ARBA00022692"/>
    </source>
</evidence>
<feature type="transmembrane region" description="Helical" evidence="5">
    <location>
        <begin position="185"/>
        <end position="206"/>
    </location>
</feature>
<feature type="transmembrane region" description="Helical" evidence="5">
    <location>
        <begin position="293"/>
        <end position="315"/>
    </location>
</feature>
<organism evidence="6 7">
    <name type="scientific">Desulfobaculum bizertense DSM 18034</name>
    <dbReference type="NCBI Taxonomy" id="1121442"/>
    <lineage>
        <taxon>Bacteria</taxon>
        <taxon>Pseudomonadati</taxon>
        <taxon>Thermodesulfobacteriota</taxon>
        <taxon>Desulfovibrionia</taxon>
        <taxon>Desulfovibrionales</taxon>
        <taxon>Desulfovibrionaceae</taxon>
        <taxon>Desulfobaculum</taxon>
    </lineage>
</organism>
<sequence>MVTDYIHATIAMLIFPGGIFALIMGLLFKGVDRIAVARLQRRIGPPVLQPIFDIIKLSTKEILIPESANAIAFKIAPLLGLCGSLICAALVPIPGVWNGIPGTGDIFILLYLFSLPAISFMLGGSASSSPFGALGFSREMVIMFAYEIPLLATLLAVAVRADWQLSLSSIISYQTTHGPFLFDPVMLPAFVAYLLFIPATLGAGLFDIPEAEEEVIEGPILEYSGPLLALFNMMSAVKLMVVLNLGVALFFPLLLPGGIWLNLPFHLLKCLVLMLTAVSLFRASTGRLRIDQAFTFFLKYPSSLAYASLFGAYLLR</sequence>
<dbReference type="AlphaFoldDB" id="A0A1T4VS90"/>
<evidence type="ECO:0000256" key="4">
    <source>
        <dbReference type="ARBA" id="ARBA00023136"/>
    </source>
</evidence>
<keyword evidence="4 5" id="KW-0472">Membrane</keyword>
<gene>
    <name evidence="6" type="ORF">SAMN02745702_00897</name>
</gene>
<feature type="transmembrane region" description="Helical" evidence="5">
    <location>
        <begin position="106"/>
        <end position="128"/>
    </location>
</feature>
<feature type="transmembrane region" description="Helical" evidence="5">
    <location>
        <begin position="263"/>
        <end position="281"/>
    </location>
</feature>
<evidence type="ECO:0000256" key="1">
    <source>
        <dbReference type="ARBA" id="ARBA00004141"/>
    </source>
</evidence>
<feature type="transmembrane region" description="Helical" evidence="5">
    <location>
        <begin position="78"/>
        <end position="100"/>
    </location>
</feature>
<comment type="subcellular location">
    <subcellularLocation>
        <location evidence="1">Membrane</location>
        <topology evidence="1">Multi-pass membrane protein</topology>
    </subcellularLocation>
</comment>
<evidence type="ECO:0000313" key="6">
    <source>
        <dbReference type="EMBL" id="SKA67830.1"/>
    </source>
</evidence>
<dbReference type="PANTHER" id="PTHR43359:SF1">
    <property type="entry name" value="FORMATE HYDROGENLYASE SUBUNIT 4-RELATED"/>
    <property type="match status" value="1"/>
</dbReference>
<dbReference type="EMBL" id="FUYA01000002">
    <property type="protein sequence ID" value="SKA67830.1"/>
    <property type="molecule type" value="Genomic_DNA"/>
</dbReference>
<feature type="transmembrane region" description="Helical" evidence="5">
    <location>
        <begin position="6"/>
        <end position="28"/>
    </location>
</feature>
<keyword evidence="7" id="KW-1185">Reference proteome</keyword>
<name>A0A1T4VS90_9BACT</name>
<dbReference type="Pfam" id="PF00146">
    <property type="entry name" value="NADHdh"/>
    <property type="match status" value="1"/>
</dbReference>
<dbReference type="GO" id="GO:0005886">
    <property type="term" value="C:plasma membrane"/>
    <property type="evidence" value="ECO:0007669"/>
    <property type="project" value="TreeGrafter"/>
</dbReference>
<feature type="transmembrane region" description="Helical" evidence="5">
    <location>
        <begin position="227"/>
        <end position="251"/>
    </location>
</feature>
<accession>A0A1T4VS90</accession>
<dbReference type="Proteomes" id="UP000189733">
    <property type="component" value="Unassembled WGS sequence"/>
</dbReference>
<protein>
    <submittedName>
        <fullName evidence="6">NADH-quinone oxidoreductase subunit H</fullName>
    </submittedName>
</protein>
<reference evidence="6 7" key="1">
    <citation type="submission" date="2017-02" db="EMBL/GenBank/DDBJ databases">
        <authorList>
            <person name="Peterson S.W."/>
        </authorList>
    </citation>
    <scope>NUCLEOTIDE SEQUENCE [LARGE SCALE GENOMIC DNA]</scope>
    <source>
        <strain evidence="6 7">DSM 18034</strain>
    </source>
</reference>
<keyword evidence="3 5" id="KW-1133">Transmembrane helix</keyword>
<dbReference type="OrthoDB" id="9778499at2"/>
<evidence type="ECO:0000256" key="3">
    <source>
        <dbReference type="ARBA" id="ARBA00022989"/>
    </source>
</evidence>
<keyword evidence="2 5" id="KW-0812">Transmembrane</keyword>
<evidence type="ECO:0000256" key="5">
    <source>
        <dbReference type="SAM" id="Phobius"/>
    </source>
</evidence>
<dbReference type="RefSeq" id="WP_078684200.1">
    <property type="nucleotide sequence ID" value="NZ_FUYA01000002.1"/>
</dbReference>
<dbReference type="InterPro" id="IPR001694">
    <property type="entry name" value="NADH_UbQ_OxRdtase_su1/FPO"/>
</dbReference>
<proteinExistence type="predicted"/>
<dbReference type="STRING" id="1121442.SAMN02745702_00897"/>
<feature type="transmembrane region" description="Helical" evidence="5">
    <location>
        <begin position="140"/>
        <end position="159"/>
    </location>
</feature>
<evidence type="ECO:0000313" key="7">
    <source>
        <dbReference type="Proteomes" id="UP000189733"/>
    </source>
</evidence>
<dbReference type="InterPro" id="IPR052561">
    <property type="entry name" value="ComplexI_Subunit1"/>
</dbReference>